<dbReference type="GO" id="GO:0009086">
    <property type="term" value="P:methionine biosynthetic process"/>
    <property type="evidence" value="ECO:0007669"/>
    <property type="project" value="UniProtKB-KW"/>
</dbReference>
<evidence type="ECO:0000313" key="15">
    <source>
        <dbReference type="EMBL" id="TSH89383.1"/>
    </source>
</evidence>
<keyword evidence="16" id="KW-1185">Reference proteome</keyword>
<evidence type="ECO:0000256" key="4">
    <source>
        <dbReference type="ARBA" id="ARBA00012034"/>
    </source>
</evidence>
<evidence type="ECO:0000256" key="1">
    <source>
        <dbReference type="ARBA" id="ARBA00002777"/>
    </source>
</evidence>
<dbReference type="EC" id="2.1.1.14" evidence="4"/>
<evidence type="ECO:0000259" key="13">
    <source>
        <dbReference type="Pfam" id="PF01717"/>
    </source>
</evidence>
<dbReference type="UniPathway" id="UPA00051">
    <property type="reaction ID" value="UER00082"/>
</dbReference>
<comment type="cofactor">
    <cofactor evidence="12">
        <name>Zn(2+)</name>
        <dbReference type="ChEBI" id="CHEBI:29105"/>
    </cofactor>
    <text evidence="12">Binds 2 Zn(2+) ions per subunit.</text>
</comment>
<dbReference type="Proteomes" id="UP000318405">
    <property type="component" value="Unassembled WGS sequence"/>
</dbReference>
<evidence type="ECO:0000256" key="9">
    <source>
        <dbReference type="ARBA" id="ARBA00022833"/>
    </source>
</evidence>
<evidence type="ECO:0000256" key="5">
    <source>
        <dbReference type="ARBA" id="ARBA00022603"/>
    </source>
</evidence>
<dbReference type="InterPro" id="IPR006276">
    <property type="entry name" value="Cobalamin-indep_Met_synthase"/>
</dbReference>
<dbReference type="NCBIfam" id="NF003556">
    <property type="entry name" value="PRK05222.1"/>
    <property type="match status" value="1"/>
</dbReference>
<reference evidence="15 16" key="1">
    <citation type="submission" date="2019-07" db="EMBL/GenBank/DDBJ databases">
        <title>Qingshengfaniella alkalisoli gen. nov., sp. nov., isolated from saline soil.</title>
        <authorList>
            <person name="Xu L."/>
            <person name="Huang X.-X."/>
            <person name="Sun J.-Q."/>
        </authorList>
    </citation>
    <scope>NUCLEOTIDE SEQUENCE [LARGE SCALE GENOMIC DNA]</scope>
    <source>
        <strain evidence="15 16">DSM 27279</strain>
    </source>
</reference>
<dbReference type="InterPro" id="IPR038071">
    <property type="entry name" value="UROD/MetE-like_sf"/>
</dbReference>
<evidence type="ECO:0000256" key="3">
    <source>
        <dbReference type="ARBA" id="ARBA00009553"/>
    </source>
</evidence>
<comment type="caution">
    <text evidence="15">The sequence shown here is derived from an EMBL/GenBank/DDBJ whole genome shotgun (WGS) entry which is preliminary data.</text>
</comment>
<dbReference type="CDD" id="cd03312">
    <property type="entry name" value="CIMS_N_terminal_like"/>
    <property type="match status" value="1"/>
</dbReference>
<evidence type="ECO:0000256" key="12">
    <source>
        <dbReference type="PIRSR" id="PIRSR000382-2"/>
    </source>
</evidence>
<keyword evidence="10" id="KW-0486">Methionine biosynthesis</keyword>
<keyword evidence="9 12" id="KW-0862">Zinc</keyword>
<dbReference type="InterPro" id="IPR002629">
    <property type="entry name" value="Met_Synth_C/arc"/>
</dbReference>
<feature type="binding site" evidence="11">
    <location>
        <position position="489"/>
    </location>
    <ligand>
        <name>L-methionine</name>
        <dbReference type="ChEBI" id="CHEBI:57844"/>
    </ligand>
</feature>
<keyword evidence="8 12" id="KW-0479">Metal-binding</keyword>
<dbReference type="Gene3D" id="3.20.20.210">
    <property type="match status" value="2"/>
</dbReference>
<feature type="binding site" evidence="12">
    <location>
        <position position="646"/>
    </location>
    <ligand>
        <name>Zn(2+)</name>
        <dbReference type="ChEBI" id="CHEBI:29105"/>
        <label>1</label>
        <note>catalytic</note>
    </ligand>
</feature>
<dbReference type="GO" id="GO:0008270">
    <property type="term" value="F:zinc ion binding"/>
    <property type="evidence" value="ECO:0007669"/>
    <property type="project" value="InterPro"/>
</dbReference>
<protein>
    <recommendedName>
        <fullName evidence="4">5-methyltetrahydropteroyltriglutamate--homocysteine S-methyltransferase</fullName>
        <ecNumber evidence="4">2.1.1.14</ecNumber>
    </recommendedName>
</protein>
<dbReference type="AlphaFoldDB" id="A0A556A921"/>
<comment type="function">
    <text evidence="1">Catalyzes the transfer of a methyl group from 5-methyltetrahydrofolate to homocysteine resulting in methionine formation.</text>
</comment>
<dbReference type="Pfam" id="PF01717">
    <property type="entry name" value="Meth_synt_2"/>
    <property type="match status" value="1"/>
</dbReference>
<dbReference type="GO" id="GO:0003871">
    <property type="term" value="F:5-methyltetrahydropteroyltriglutamate-homocysteine S-methyltransferase activity"/>
    <property type="evidence" value="ECO:0007669"/>
    <property type="project" value="UniProtKB-EC"/>
</dbReference>
<comment type="similarity">
    <text evidence="3">Belongs to the vitamin-B12 independent methionine synthase family.</text>
</comment>
<dbReference type="SUPFAM" id="SSF51726">
    <property type="entry name" value="UROD/MetE-like"/>
    <property type="match status" value="2"/>
</dbReference>
<dbReference type="EMBL" id="VLTJ01000041">
    <property type="protein sequence ID" value="TSH89383.1"/>
    <property type="molecule type" value="Genomic_DNA"/>
</dbReference>
<proteinExistence type="inferred from homology"/>
<dbReference type="PIRSF" id="PIRSF000382">
    <property type="entry name" value="MeTrfase_B12_ind"/>
    <property type="match status" value="1"/>
</dbReference>
<evidence type="ECO:0000256" key="7">
    <source>
        <dbReference type="ARBA" id="ARBA00022679"/>
    </source>
</evidence>
<evidence type="ECO:0000256" key="8">
    <source>
        <dbReference type="ARBA" id="ARBA00022723"/>
    </source>
</evidence>
<keyword evidence="6" id="KW-0028">Amino-acid biosynthesis</keyword>
<evidence type="ECO:0000256" key="10">
    <source>
        <dbReference type="ARBA" id="ARBA00023167"/>
    </source>
</evidence>
<organism evidence="15 16">
    <name type="scientific">Verticiella sediminum</name>
    <dbReference type="NCBI Taxonomy" id="1247510"/>
    <lineage>
        <taxon>Bacteria</taxon>
        <taxon>Pseudomonadati</taxon>
        <taxon>Pseudomonadota</taxon>
        <taxon>Betaproteobacteria</taxon>
        <taxon>Burkholderiales</taxon>
        <taxon>Alcaligenaceae</taxon>
        <taxon>Verticiella</taxon>
    </lineage>
</organism>
<comment type="pathway">
    <text evidence="2">Amino-acid biosynthesis; L-methionine biosynthesis via de novo pathway; L-methionine from L-homocysteine (MetE route): step 1/1.</text>
</comment>
<dbReference type="Pfam" id="PF08267">
    <property type="entry name" value="Meth_synt_1"/>
    <property type="match status" value="1"/>
</dbReference>
<name>A0A556A921_9BURK</name>
<evidence type="ECO:0000256" key="11">
    <source>
        <dbReference type="PIRSR" id="PIRSR000382-1"/>
    </source>
</evidence>
<dbReference type="InterPro" id="IPR013215">
    <property type="entry name" value="Cbl-indep_Met_Synth_N"/>
</dbReference>
<keyword evidence="5 15" id="KW-0489">Methyltransferase</keyword>
<feature type="binding site" evidence="11">
    <location>
        <position position="122"/>
    </location>
    <ligand>
        <name>5-methyltetrahydropteroyltri-L-glutamate</name>
        <dbReference type="ChEBI" id="CHEBI:58207"/>
    </ligand>
</feature>
<dbReference type="GO" id="GO:0032259">
    <property type="term" value="P:methylation"/>
    <property type="evidence" value="ECO:0007669"/>
    <property type="project" value="UniProtKB-KW"/>
</dbReference>
<feature type="binding site" evidence="11">
    <location>
        <position position="19"/>
    </location>
    <ligand>
        <name>5-methyltetrahydropteroyltri-L-glutamate</name>
        <dbReference type="ChEBI" id="CHEBI:58207"/>
    </ligand>
</feature>
<feature type="domain" description="Cobalamin-independent methionine synthase MetE N-terminal" evidence="14">
    <location>
        <begin position="5"/>
        <end position="318"/>
    </location>
</feature>
<dbReference type="CDD" id="cd03311">
    <property type="entry name" value="CIMS_C_terminal_like"/>
    <property type="match status" value="1"/>
</dbReference>
<dbReference type="RefSeq" id="WP_143950787.1">
    <property type="nucleotide sequence ID" value="NZ_BAABMB010000005.1"/>
</dbReference>
<sequence length="743" mass="79414">MTLLHNLGFPRLGARRELKTALEAYWAGETTVQALQATGRALRARHWQLQREAGLDRVPVGDFAWYDQVLEWSATVGAVPARFGADAAAPVTLDTLFRMARGRAPTGAPAAACASRAWFATNYHYVVPELQPGLRFRLAYEGLFDQVAEALALGHAVKPVIPGPLSWLWLGAGEAYGAADDSAKLALLPTLLPVYATVLARLAALGVDWVQLDEPILALALPSVWRDAFRGVYGQLLDAPVKLLLAAGPGSLGDNLALACALPVAGLHIDAVQAPGQLEAAHAAWPPDRVLSAGCVDGANVWRTDLAPVLERLRPLARARGERLWLAPSCSLLHLPMDLAQEDALDAELKRWLAFARQRLEELAVLGRGLAGQDVHAALAAARAAVESRRTSARVHRASLPGGTHAEPAHPRPPRAQRLHAQQARLPLPPAPATAVGAFPQSGALRRARRDWKAGELTDTAYGRIVRAEIERAVRGQEDAGLDVLAHGEAERNDMVEYFGELLAGFAFTRNGWVQSRGSHCVKPPILFGDVVRAAPMTVGWTRYAQSLTARPVKGALTGPLTLLQRAFVRDDLPRAQLCRQLALALRDEVRDLAQAGIAVIQLEEPGLYQGLPWQREARAAYLASAVDAFRIVACGADSATRIHLHLGAAHAQALAATLVAMDPDVLTVDEPAGTTPCEDRPDAGAQAVRAAAARLVAERRWEAPPGGLKTLAWTDVPAALQDAVRAAAARREGGVPASQAVA</sequence>
<evidence type="ECO:0000313" key="16">
    <source>
        <dbReference type="Proteomes" id="UP000318405"/>
    </source>
</evidence>
<evidence type="ECO:0000256" key="6">
    <source>
        <dbReference type="ARBA" id="ARBA00022605"/>
    </source>
</evidence>
<evidence type="ECO:0000256" key="2">
    <source>
        <dbReference type="ARBA" id="ARBA00004681"/>
    </source>
</evidence>
<evidence type="ECO:0000259" key="14">
    <source>
        <dbReference type="Pfam" id="PF08267"/>
    </source>
</evidence>
<gene>
    <name evidence="15" type="primary">metE</name>
    <name evidence="15" type="ORF">FOZ76_23795</name>
</gene>
<accession>A0A556A921</accession>
<feature type="domain" description="Cobalamin-independent methionine synthase MetE C-terminal/archaeal" evidence="13">
    <location>
        <begin position="432"/>
        <end position="670"/>
    </location>
</feature>
<dbReference type="PANTHER" id="PTHR30519">
    <property type="entry name" value="5-METHYLTETRAHYDROPTEROYLTRIGLUTAMATE--HOMOCYSTEINE METHYLTRANSFERASE"/>
    <property type="match status" value="1"/>
</dbReference>
<dbReference type="OrthoDB" id="244285at2"/>
<keyword evidence="7 15" id="KW-0808">Transferase</keyword>